<dbReference type="InterPro" id="IPR003043">
    <property type="entry name" value="Uropor_MeTrfase_CS"/>
</dbReference>
<dbReference type="Proteomes" id="UP000002453">
    <property type="component" value="Chromosome"/>
</dbReference>
<dbReference type="AlphaFoldDB" id="B7IHG4"/>
<keyword evidence="6" id="KW-0949">S-adenosyl-L-methionine</keyword>
<dbReference type="InterPro" id="IPR006362">
    <property type="entry name" value="Cbl_synth_CobM/CibF"/>
</dbReference>
<evidence type="ECO:0000256" key="5">
    <source>
        <dbReference type="ARBA" id="ARBA00022679"/>
    </source>
</evidence>
<sequence length="252" mass="28502">MVYFIGAGPGDPELLTLKGYKILKSCQVVIYAGSLVNPEILNFADKNAKVYDSSKMTLEEILEVIRRYKDKDIARLHTGDPSLFGAINEQIELLEKEGIPYKIIPGVSSIFAGAASLKRELTVPSITQTVIITRYGKRTYVPEELEKLSKHNATLVLFLSVKYLKEIVDILKRNYPSNTPISIVYKASWKDENVVSGTLEDIVEKAGNIESTALIYVGRFLEVIKTRSKLYDKTFSHMYRRSEYEDSNSFDN</sequence>
<organism evidence="8 9">
    <name type="scientific">Thermosipho africanus (strain TCF52B)</name>
    <dbReference type="NCBI Taxonomy" id="484019"/>
    <lineage>
        <taxon>Bacteria</taxon>
        <taxon>Thermotogati</taxon>
        <taxon>Thermotogota</taxon>
        <taxon>Thermotogae</taxon>
        <taxon>Thermotogales</taxon>
        <taxon>Fervidobacteriaceae</taxon>
        <taxon>Thermosipho</taxon>
    </lineage>
</organism>
<keyword evidence="9" id="KW-1185">Reference proteome</keyword>
<feature type="domain" description="Tetrapyrrole methylase" evidence="7">
    <location>
        <begin position="1"/>
        <end position="202"/>
    </location>
</feature>
<dbReference type="PANTHER" id="PTHR45790">
    <property type="entry name" value="SIROHEME SYNTHASE-RELATED"/>
    <property type="match status" value="1"/>
</dbReference>
<dbReference type="GO" id="GO:0032259">
    <property type="term" value="P:methylation"/>
    <property type="evidence" value="ECO:0007669"/>
    <property type="project" value="UniProtKB-KW"/>
</dbReference>
<evidence type="ECO:0000256" key="6">
    <source>
        <dbReference type="ARBA" id="ARBA00022691"/>
    </source>
</evidence>
<dbReference type="OrthoDB" id="9815856at2"/>
<dbReference type="STRING" id="484019.THA_1072"/>
<reference evidence="8 9" key="1">
    <citation type="journal article" date="2009" name="J. Bacteriol.">
        <title>The genome of Thermosipho africanus TCF52B: lateral genetic connections to the Firmicutes and Archaea.</title>
        <authorList>
            <person name="Nesboe C.L."/>
            <person name="Bapteste E."/>
            <person name="Curtis B."/>
            <person name="Dahle H."/>
            <person name="Lopez P."/>
            <person name="Macleod D."/>
            <person name="Dlutek M."/>
            <person name="Bowman S."/>
            <person name="Zhaxybayeva O."/>
            <person name="Birkeland N.-K."/>
            <person name="Doolittle W.F."/>
        </authorList>
    </citation>
    <scope>NUCLEOTIDE SEQUENCE [LARGE SCALE GENOMIC DNA]</scope>
    <source>
        <strain evidence="8 9">TCF52B</strain>
    </source>
</reference>
<evidence type="ECO:0000313" key="9">
    <source>
        <dbReference type="Proteomes" id="UP000002453"/>
    </source>
</evidence>
<dbReference type="SUPFAM" id="SSF53790">
    <property type="entry name" value="Tetrapyrrole methylase"/>
    <property type="match status" value="1"/>
</dbReference>
<comment type="similarity">
    <text evidence="2">Belongs to the precorrin methyltransferase family.</text>
</comment>
<dbReference type="HOGENOM" id="CLU_011276_7_1_0"/>
<dbReference type="RefSeq" id="WP_012579978.1">
    <property type="nucleotide sequence ID" value="NC_011653.1"/>
</dbReference>
<dbReference type="Gene3D" id="3.30.950.10">
    <property type="entry name" value="Methyltransferase, Cobalt-precorrin-4 Transmethylase, Domain 2"/>
    <property type="match status" value="1"/>
</dbReference>
<dbReference type="eggNOG" id="COG2875">
    <property type="taxonomic scope" value="Bacteria"/>
</dbReference>
<dbReference type="UniPathway" id="UPA00148"/>
<dbReference type="KEGG" id="taf:THA_1072"/>
<dbReference type="NCBIfam" id="TIGR01465">
    <property type="entry name" value="cobM_cbiF"/>
    <property type="match status" value="1"/>
</dbReference>
<dbReference type="Pfam" id="PF00590">
    <property type="entry name" value="TP_methylase"/>
    <property type="match status" value="1"/>
</dbReference>
<dbReference type="InterPro" id="IPR014777">
    <property type="entry name" value="4pyrrole_Mease_sub1"/>
</dbReference>
<keyword evidence="4 8" id="KW-0489">Methyltransferase</keyword>
<keyword evidence="3" id="KW-0169">Cobalamin biosynthesis</keyword>
<dbReference type="InterPro" id="IPR035996">
    <property type="entry name" value="4pyrrol_Methylase_sf"/>
</dbReference>
<dbReference type="PROSITE" id="PS00839">
    <property type="entry name" value="SUMT_1"/>
    <property type="match status" value="1"/>
</dbReference>
<dbReference type="CDD" id="cd11641">
    <property type="entry name" value="Precorrin-4_C11-MT"/>
    <property type="match status" value="1"/>
</dbReference>
<evidence type="ECO:0000313" key="8">
    <source>
        <dbReference type="EMBL" id="ACJ75528.1"/>
    </source>
</evidence>
<dbReference type="InterPro" id="IPR014776">
    <property type="entry name" value="4pyrrole_Mease_sub2"/>
</dbReference>
<evidence type="ECO:0000256" key="4">
    <source>
        <dbReference type="ARBA" id="ARBA00022603"/>
    </source>
</evidence>
<gene>
    <name evidence="8" type="primary">cobM</name>
    <name evidence="8" type="ordered locus">THA_1072</name>
</gene>
<evidence type="ECO:0000259" key="7">
    <source>
        <dbReference type="Pfam" id="PF00590"/>
    </source>
</evidence>
<name>B7IHG4_THEAB</name>
<evidence type="ECO:0000256" key="3">
    <source>
        <dbReference type="ARBA" id="ARBA00022573"/>
    </source>
</evidence>
<dbReference type="Gene3D" id="3.40.1010.10">
    <property type="entry name" value="Cobalt-precorrin-4 Transmethylase, Domain 1"/>
    <property type="match status" value="1"/>
</dbReference>
<evidence type="ECO:0000256" key="2">
    <source>
        <dbReference type="ARBA" id="ARBA00005879"/>
    </source>
</evidence>
<keyword evidence="5 8" id="KW-0808">Transferase</keyword>
<dbReference type="GO" id="GO:0046026">
    <property type="term" value="F:precorrin-4 C11-methyltransferase activity"/>
    <property type="evidence" value="ECO:0007669"/>
    <property type="project" value="InterPro"/>
</dbReference>
<dbReference type="EMBL" id="CP001185">
    <property type="protein sequence ID" value="ACJ75528.1"/>
    <property type="molecule type" value="Genomic_DNA"/>
</dbReference>
<dbReference type="InterPro" id="IPR050161">
    <property type="entry name" value="Siro_Cobalamin_biosynth"/>
</dbReference>
<dbReference type="GO" id="GO:0009236">
    <property type="term" value="P:cobalamin biosynthetic process"/>
    <property type="evidence" value="ECO:0007669"/>
    <property type="project" value="UniProtKB-UniPathway"/>
</dbReference>
<proteinExistence type="inferred from homology"/>
<protein>
    <submittedName>
        <fullName evidence="8">Precorrin-4 C11-methyltransferase</fullName>
    </submittedName>
</protein>
<accession>B7IHG4</accession>
<dbReference type="PANTHER" id="PTHR45790:SF4">
    <property type="entry name" value="COBALT-PRECORRIN-4 C(11)-METHYLTRANSFERASE"/>
    <property type="match status" value="1"/>
</dbReference>
<evidence type="ECO:0000256" key="1">
    <source>
        <dbReference type="ARBA" id="ARBA00004953"/>
    </source>
</evidence>
<dbReference type="InterPro" id="IPR000878">
    <property type="entry name" value="4pyrrol_Mease"/>
</dbReference>
<comment type="pathway">
    <text evidence="1">Cofactor biosynthesis; adenosylcobalamin biosynthesis.</text>
</comment>